<dbReference type="EMBL" id="QNRR01000008">
    <property type="protein sequence ID" value="RBP40369.1"/>
    <property type="molecule type" value="Genomic_DNA"/>
</dbReference>
<dbReference type="AlphaFoldDB" id="A0A366HEL8"/>
<reference evidence="1 2" key="1">
    <citation type="submission" date="2018-06" db="EMBL/GenBank/DDBJ databases">
        <title>Genomic Encyclopedia of Type Strains, Phase IV (KMG-IV): sequencing the most valuable type-strain genomes for metagenomic binning, comparative biology and taxonomic classification.</title>
        <authorList>
            <person name="Goeker M."/>
        </authorList>
    </citation>
    <scope>NUCLEOTIDE SEQUENCE [LARGE SCALE GENOMIC DNA]</scope>
    <source>
        <strain evidence="1 2">DSM 25532</strain>
    </source>
</reference>
<evidence type="ECO:0000313" key="2">
    <source>
        <dbReference type="Proteomes" id="UP000253426"/>
    </source>
</evidence>
<gene>
    <name evidence="1" type="ORF">DES53_10876</name>
</gene>
<proteinExistence type="predicted"/>
<dbReference type="Gene3D" id="1.25.10.10">
    <property type="entry name" value="Leucine-rich Repeat Variant"/>
    <property type="match status" value="1"/>
</dbReference>
<evidence type="ECO:0000313" key="1">
    <source>
        <dbReference type="EMBL" id="RBP40369.1"/>
    </source>
</evidence>
<sequence>MNQLMHLHLRTRMAIADLRRLFRMCPSATACLLASGVVAVVAGQEPLRSQEVPKGGPITEVAPVLRLIQQGQVPSDVPILLLNLDERHAPTQNEIAEILGILGKPLPASYQEGDAAAIFNELVNLLFRQRPLPEPLGETLVRVASSTTAAPLIRDYALQQMVYVWWREPRLPQREAIEKALWQAIKQPEREMAGSALLALARLFLPPRASSGLDGKPLTSLDVPESPDAAGRQVATVTSQEVSSEILKILRNKKSHPAVRVSAMRAGVMLGAPQLPEEALKIAADPQRELQLRMAAISAAGFVGNPDLTTKVLSKLSENPLLKPATDEALKMLGLRIKAENGQR</sequence>
<keyword evidence="2" id="KW-1185">Reference proteome</keyword>
<name>A0A366HEL8_9BACT</name>
<protein>
    <recommendedName>
        <fullName evidence="3">HEAT repeat protein</fullName>
    </recommendedName>
</protein>
<comment type="caution">
    <text evidence="1">The sequence shown here is derived from an EMBL/GenBank/DDBJ whole genome shotgun (WGS) entry which is preliminary data.</text>
</comment>
<dbReference type="SUPFAM" id="SSF48371">
    <property type="entry name" value="ARM repeat"/>
    <property type="match status" value="1"/>
</dbReference>
<dbReference type="InterPro" id="IPR011989">
    <property type="entry name" value="ARM-like"/>
</dbReference>
<evidence type="ECO:0008006" key="3">
    <source>
        <dbReference type="Google" id="ProtNLM"/>
    </source>
</evidence>
<organism evidence="1 2">
    <name type="scientific">Roseimicrobium gellanilyticum</name>
    <dbReference type="NCBI Taxonomy" id="748857"/>
    <lineage>
        <taxon>Bacteria</taxon>
        <taxon>Pseudomonadati</taxon>
        <taxon>Verrucomicrobiota</taxon>
        <taxon>Verrucomicrobiia</taxon>
        <taxon>Verrucomicrobiales</taxon>
        <taxon>Verrucomicrobiaceae</taxon>
        <taxon>Roseimicrobium</taxon>
    </lineage>
</organism>
<accession>A0A366HEL8</accession>
<dbReference type="InterPro" id="IPR016024">
    <property type="entry name" value="ARM-type_fold"/>
</dbReference>
<dbReference type="Proteomes" id="UP000253426">
    <property type="component" value="Unassembled WGS sequence"/>
</dbReference>